<dbReference type="EMBL" id="LT598492">
    <property type="protein sequence ID" value="SCW01408.1"/>
    <property type="molecule type" value="Genomic_DNA"/>
</dbReference>
<evidence type="ECO:0000313" key="1">
    <source>
        <dbReference type="EMBL" id="SCW01408.1"/>
    </source>
</evidence>
<accession>A0A1G4MBX1</accession>
<proteinExistence type="predicted"/>
<dbReference type="Pfam" id="PF13762">
    <property type="entry name" value="MNE1"/>
    <property type="match status" value="1"/>
</dbReference>
<protein>
    <submittedName>
        <fullName evidence="1">LAFE_0D11914g1_1</fullName>
    </submittedName>
</protein>
<organism evidence="1 2">
    <name type="scientific">Lachancea fermentati</name>
    <name type="common">Zygosaccharomyces fermentati</name>
    <dbReference type="NCBI Taxonomy" id="4955"/>
    <lineage>
        <taxon>Eukaryota</taxon>
        <taxon>Fungi</taxon>
        <taxon>Dikarya</taxon>
        <taxon>Ascomycota</taxon>
        <taxon>Saccharomycotina</taxon>
        <taxon>Saccharomycetes</taxon>
        <taxon>Saccharomycetales</taxon>
        <taxon>Saccharomycetaceae</taxon>
        <taxon>Lachancea</taxon>
    </lineage>
</organism>
<dbReference type="InterPro" id="IPR025694">
    <property type="entry name" value="MNE1"/>
</dbReference>
<dbReference type="GO" id="GO:0000372">
    <property type="term" value="P:Group I intron splicing"/>
    <property type="evidence" value="ECO:0007669"/>
    <property type="project" value="InterPro"/>
</dbReference>
<gene>
    <name evidence="1" type="ORF">LAFE_0D11914G</name>
</gene>
<reference evidence="1 2" key="1">
    <citation type="submission" date="2016-03" db="EMBL/GenBank/DDBJ databases">
        <authorList>
            <person name="Devillers H."/>
        </authorList>
    </citation>
    <scope>NUCLEOTIDE SEQUENCE [LARGE SCALE GENOMIC DNA]</scope>
    <source>
        <strain evidence="1">CBS 6772</strain>
    </source>
</reference>
<name>A0A1G4MBX1_LACFM</name>
<dbReference type="Proteomes" id="UP000190831">
    <property type="component" value="Chromosome D"/>
</dbReference>
<dbReference type="OrthoDB" id="4041451at2759"/>
<dbReference type="GO" id="GO:1990904">
    <property type="term" value="C:ribonucleoprotein complex"/>
    <property type="evidence" value="ECO:0007669"/>
    <property type="project" value="InterPro"/>
</dbReference>
<dbReference type="AlphaFoldDB" id="A0A1G4MBX1"/>
<keyword evidence="2" id="KW-1185">Reference proteome</keyword>
<evidence type="ECO:0000313" key="2">
    <source>
        <dbReference type="Proteomes" id="UP000190831"/>
    </source>
</evidence>
<sequence length="638" mass="73677">MIKRGYASQPLQALLAKTLGGNVLARQLDQTSVSSLTKNTATLTDLWLRDAIYHKTRNTSTSLSSETESGKENHSVVLSLKVIIRTLQKLRFVADDNLYFILLNKIQSVPIKWVSRTGTFITDDKPVELYHELGHMLNSKASRTEDRADLLCLAKFTLGLLTDYSNVVKKRQKIIPNIEFMKTCIDIIIRTGSVTYLQEALQVVDDDALIHYSMVSFYHKTGESLQLRAYLDEHVLISKCIYPELFSPLLMRCIFDFIALDLEEEACRILKFSLHNNMRISSGDLSRLNCLCQKSGMMKLRLLLARDKKYGDADYRVSWKTFQKELCFSDYIKLFEESNVNFFDELHDMDFLQNKLPTEHMNLDGWRSFIEFTKPTPQAPDSLRAFYLNMLLTHITSFRYLGLVTLLWKYLLVDLQMVSDFLNTPRLKEKSNNAGFHILFNSIGKSSAAKLTGYELFAFLKNDYPGLRSNAYPSFDFTESDYCSLIKSTFWGSDHHAAYFYLFQYFADMGHQLITVDDTNTPEWKLPQKLQYIVDIEMAEKYGDQEIKGLVELIRQWYLDNFDSHDQATKIPEDLLRELFGPLYVHNINVGTLASLDRQFSSPSKDFSPNGDYFLVADTENLERLKTTLESIKIQMLE</sequence>
<dbReference type="OMA" id="CLAKFTL"/>